<dbReference type="AlphaFoldDB" id="A0AA38FPL1"/>
<dbReference type="EMBL" id="JAHRHJ020000008">
    <property type="protein sequence ID" value="KAH9306968.1"/>
    <property type="molecule type" value="Genomic_DNA"/>
</dbReference>
<organism evidence="1 2">
    <name type="scientific">Taxus chinensis</name>
    <name type="common">Chinese yew</name>
    <name type="synonym">Taxus wallichiana var. chinensis</name>
    <dbReference type="NCBI Taxonomy" id="29808"/>
    <lineage>
        <taxon>Eukaryota</taxon>
        <taxon>Viridiplantae</taxon>
        <taxon>Streptophyta</taxon>
        <taxon>Embryophyta</taxon>
        <taxon>Tracheophyta</taxon>
        <taxon>Spermatophyta</taxon>
        <taxon>Pinopsida</taxon>
        <taxon>Pinidae</taxon>
        <taxon>Conifers II</taxon>
        <taxon>Cupressales</taxon>
        <taxon>Taxaceae</taxon>
        <taxon>Taxus</taxon>
    </lineage>
</organism>
<sequence length="51" mass="6033">VIRPSRLPWMPAAVGAIDYRFRPWRADMASGNTWRSADWYAEHFRVLTPEQ</sequence>
<gene>
    <name evidence="1" type="ORF">KI387_011372</name>
</gene>
<evidence type="ECO:0000313" key="2">
    <source>
        <dbReference type="Proteomes" id="UP000824469"/>
    </source>
</evidence>
<keyword evidence="2" id="KW-1185">Reference proteome</keyword>
<protein>
    <submittedName>
        <fullName evidence="1">Uncharacterized protein</fullName>
    </submittedName>
</protein>
<feature type="non-terminal residue" evidence="1">
    <location>
        <position position="51"/>
    </location>
</feature>
<dbReference type="Proteomes" id="UP000824469">
    <property type="component" value="Unassembled WGS sequence"/>
</dbReference>
<feature type="non-terminal residue" evidence="1">
    <location>
        <position position="1"/>
    </location>
</feature>
<evidence type="ECO:0000313" key="1">
    <source>
        <dbReference type="EMBL" id="KAH9306968.1"/>
    </source>
</evidence>
<comment type="caution">
    <text evidence="1">The sequence shown here is derived from an EMBL/GenBank/DDBJ whole genome shotgun (WGS) entry which is preliminary data.</text>
</comment>
<accession>A0AA38FPL1</accession>
<proteinExistence type="predicted"/>
<reference evidence="1 2" key="1">
    <citation type="journal article" date="2021" name="Nat. Plants">
        <title>The Taxus genome provides insights into paclitaxel biosynthesis.</title>
        <authorList>
            <person name="Xiong X."/>
            <person name="Gou J."/>
            <person name="Liao Q."/>
            <person name="Li Y."/>
            <person name="Zhou Q."/>
            <person name="Bi G."/>
            <person name="Li C."/>
            <person name="Du R."/>
            <person name="Wang X."/>
            <person name="Sun T."/>
            <person name="Guo L."/>
            <person name="Liang H."/>
            <person name="Lu P."/>
            <person name="Wu Y."/>
            <person name="Zhang Z."/>
            <person name="Ro D.K."/>
            <person name="Shang Y."/>
            <person name="Huang S."/>
            <person name="Yan J."/>
        </authorList>
    </citation>
    <scope>NUCLEOTIDE SEQUENCE [LARGE SCALE GENOMIC DNA]</scope>
    <source>
        <strain evidence="1">Ta-2019</strain>
    </source>
</reference>
<name>A0AA38FPL1_TAXCH</name>